<dbReference type="PANTHER" id="PTHR43308:SF5">
    <property type="entry name" value="S-LAYER PROTEIN _ PEPTIDOGLYCAN ENDO-BETA-N-ACETYLGLUCOSAMINIDASE"/>
    <property type="match status" value="1"/>
</dbReference>
<reference evidence="4" key="1">
    <citation type="submission" date="2020-10" db="EMBL/GenBank/DDBJ databases">
        <authorList>
            <person name="Gilroy R."/>
        </authorList>
    </citation>
    <scope>NUCLEOTIDE SEQUENCE</scope>
    <source>
        <strain evidence="4">USAMLcec3-3695</strain>
    </source>
</reference>
<comment type="caution">
    <text evidence="4">The sequence shown here is derived from an EMBL/GenBank/DDBJ whole genome shotgun (WGS) entry which is preliminary data.</text>
</comment>
<feature type="chain" id="PRO_5039434384" evidence="2">
    <location>
        <begin position="24"/>
        <end position="450"/>
    </location>
</feature>
<reference evidence="4" key="2">
    <citation type="journal article" date="2021" name="PeerJ">
        <title>Extensive microbial diversity within the chicken gut microbiome revealed by metagenomics and culture.</title>
        <authorList>
            <person name="Gilroy R."/>
            <person name="Ravi A."/>
            <person name="Getino M."/>
            <person name="Pursley I."/>
            <person name="Horton D.L."/>
            <person name="Alikhan N.F."/>
            <person name="Baker D."/>
            <person name="Gharbi K."/>
            <person name="Hall N."/>
            <person name="Watson M."/>
            <person name="Adriaenssens E.M."/>
            <person name="Foster-Nyarko E."/>
            <person name="Jarju S."/>
            <person name="Secka A."/>
            <person name="Antonio M."/>
            <person name="Oren A."/>
            <person name="Chaudhuri R.R."/>
            <person name="La Ragione R."/>
            <person name="Hildebrand F."/>
            <person name="Pallen M.J."/>
        </authorList>
    </citation>
    <scope>NUCLEOTIDE SEQUENCE</scope>
    <source>
        <strain evidence="4">USAMLcec3-3695</strain>
    </source>
</reference>
<organism evidence="4 5">
    <name type="scientific">Candidatus Ornithomonoglobus merdipullorum</name>
    <dbReference type="NCBI Taxonomy" id="2840895"/>
    <lineage>
        <taxon>Bacteria</taxon>
        <taxon>Bacillati</taxon>
        <taxon>Bacillota</taxon>
        <taxon>Clostridia</taxon>
        <taxon>Candidatus Ornithomonoglobus</taxon>
    </lineage>
</organism>
<accession>A0A9D1SE70</accession>
<keyword evidence="2" id="KW-0732">Signal</keyword>
<sequence length="450" mass="50376">MLNTKTIAGIAAICCIISGNAYAFDDVPVGSEYYRQIEALSKSGIINGYEDNTFMPDNSITRSEFSKILCEAFDITETSGRTFSNVAASHWASQYIDALSTAGIINGFEDGTFKPDDHLTMSQAVKMVVCVKGHGDIAEDNGGYPSGYMSAAGAYGYMNNIESDYNSDITRGQCAALLYNAINDSVYELTDRVYGDYYNGYVHMGYYPEGWQGIPDIPTESNEVKANVYQNRLPEEMRITTNGVDYHTSIKTDMVGTTWYDLPEDRPDITNYTYDLECGAFVAFSNDSKLETIAYSYDLKTWYDGAPERTPYDAATEVPNTLPFTDNNDVGYMSDKTTGVAISYKISETLHADPQYYNVDLTTNKIDEIYISRDSLNWTYVSLPDNAFFATSLYVNSDGKSYVVSCAVELTEEDEEYVEEQAQKAESQGMLYDRPSYKIENYMIPFEDII</sequence>
<evidence type="ECO:0000313" key="5">
    <source>
        <dbReference type="Proteomes" id="UP000824109"/>
    </source>
</evidence>
<evidence type="ECO:0000313" key="4">
    <source>
        <dbReference type="EMBL" id="HIU56855.1"/>
    </source>
</evidence>
<feature type="domain" description="SLH" evidence="3">
    <location>
        <begin position="20"/>
        <end position="83"/>
    </location>
</feature>
<dbReference type="AlphaFoldDB" id="A0A9D1SE70"/>
<evidence type="ECO:0000256" key="2">
    <source>
        <dbReference type="SAM" id="SignalP"/>
    </source>
</evidence>
<feature type="domain" description="SLH" evidence="3">
    <location>
        <begin position="84"/>
        <end position="142"/>
    </location>
</feature>
<dbReference type="Pfam" id="PF00395">
    <property type="entry name" value="SLH"/>
    <property type="match status" value="2"/>
</dbReference>
<protein>
    <submittedName>
        <fullName evidence="4">S-layer homology domain-containing protein</fullName>
    </submittedName>
</protein>
<name>A0A9D1SE70_9FIRM</name>
<feature type="signal peptide" evidence="2">
    <location>
        <begin position="1"/>
        <end position="23"/>
    </location>
</feature>
<dbReference type="PROSITE" id="PS51272">
    <property type="entry name" value="SLH"/>
    <property type="match status" value="2"/>
</dbReference>
<dbReference type="EMBL" id="DVNB01000035">
    <property type="protein sequence ID" value="HIU56855.1"/>
    <property type="molecule type" value="Genomic_DNA"/>
</dbReference>
<evidence type="ECO:0000259" key="3">
    <source>
        <dbReference type="PROSITE" id="PS51272"/>
    </source>
</evidence>
<dbReference type="PANTHER" id="PTHR43308">
    <property type="entry name" value="OUTER MEMBRANE PROTEIN ALPHA-RELATED"/>
    <property type="match status" value="1"/>
</dbReference>
<dbReference type="InterPro" id="IPR001119">
    <property type="entry name" value="SLH_dom"/>
</dbReference>
<gene>
    <name evidence="4" type="ORF">IAA61_03455</name>
</gene>
<proteinExistence type="predicted"/>
<keyword evidence="1" id="KW-0677">Repeat</keyword>
<dbReference type="Proteomes" id="UP000824109">
    <property type="component" value="Unassembled WGS sequence"/>
</dbReference>
<evidence type="ECO:0000256" key="1">
    <source>
        <dbReference type="ARBA" id="ARBA00022737"/>
    </source>
</evidence>
<dbReference type="InterPro" id="IPR051465">
    <property type="entry name" value="Cell_Envelope_Struct_Comp"/>
</dbReference>